<feature type="compositionally biased region" description="Pro residues" evidence="1">
    <location>
        <begin position="252"/>
        <end position="263"/>
    </location>
</feature>
<dbReference type="EMBL" id="AMKT01000037">
    <property type="protein sequence ID" value="OXG23098.1"/>
    <property type="molecule type" value="Genomic_DNA"/>
</dbReference>
<feature type="compositionally biased region" description="Polar residues" evidence="1">
    <location>
        <begin position="467"/>
        <end position="477"/>
    </location>
</feature>
<evidence type="ECO:0000256" key="2">
    <source>
        <dbReference type="SAM" id="Phobius"/>
    </source>
</evidence>
<keyword evidence="2" id="KW-0812">Transmembrane</keyword>
<comment type="caution">
    <text evidence="4">The sequence shown here is derived from an EMBL/GenBank/DDBJ whole genome shotgun (WGS) entry which is preliminary data.</text>
</comment>
<feature type="region of interest" description="Disordered" evidence="1">
    <location>
        <begin position="299"/>
        <end position="543"/>
    </location>
</feature>
<proteinExistence type="predicted"/>
<evidence type="ECO:0000256" key="3">
    <source>
        <dbReference type="SAM" id="SignalP"/>
    </source>
</evidence>
<feature type="compositionally biased region" description="Basic and acidic residues" evidence="1">
    <location>
        <begin position="511"/>
        <end position="520"/>
    </location>
</feature>
<feature type="compositionally biased region" description="Basic and acidic residues" evidence="1">
    <location>
        <begin position="402"/>
        <end position="414"/>
    </location>
</feature>
<name>A0A854QLA7_CRYNE</name>
<feature type="compositionally biased region" description="Basic and acidic residues" evidence="1">
    <location>
        <begin position="527"/>
        <end position="537"/>
    </location>
</feature>
<sequence length="543" mass="60344">MENSWTALAALGILIQLSVQRKVLRTVWLLLNVIDTFRALRLVRANGRRIGVNTRRKSMRDALVCWIIYLIGTTLSPLSSTLLGWIPLYSPVESVLGCCFLIMRLSCSVAIFKSLMPLVKPYETPIDTTVHLFESLSILVFHFGVQVPIAHAATWIKFVSKINFKLPIKILQQWRRKISSSFSSTVSLRTAIRRVSNSKNTTSQIVTLPSPPRSAPSSPAATQTSPAQPSTRPRQPRQPKRKPLQPIIISPTPSPPPSPPPAPMLVISPSTPVRRMIVEEPAVFRKNGFLDVGREVEVRRSPRRNKGRRKDDATEAQREREKAMKVEDESQRVKSKKRVREEDQQLQSRMAKSIAISHTMESPGMRKRPVKQAEIQPSKSRIKEPVSGLKKGATMSNVSDLHTGRDMEHGEITVRKPKHPHLAPSRSAASLLEQNISSEASRPKFTDKAPLQQPTTVPIAPMRTRKPQTLTFSTSTRRMQKSAPNGVAEPEKPLISAAGRARAAKAKAKASTREEEDRKGAGGKRKAAGDGQREGAGKRARVM</sequence>
<dbReference type="Proteomes" id="UP000199727">
    <property type="component" value="Unassembled WGS sequence"/>
</dbReference>
<gene>
    <name evidence="4" type="ORF">C361_02865</name>
</gene>
<dbReference type="OrthoDB" id="434647at2759"/>
<keyword evidence="2" id="KW-1133">Transmembrane helix</keyword>
<evidence type="ECO:0000256" key="1">
    <source>
        <dbReference type="SAM" id="MobiDB-lite"/>
    </source>
</evidence>
<feature type="signal peptide" evidence="3">
    <location>
        <begin position="1"/>
        <end position="20"/>
    </location>
</feature>
<accession>A0A854QLA7</accession>
<evidence type="ECO:0000313" key="5">
    <source>
        <dbReference type="Proteomes" id="UP000199727"/>
    </source>
</evidence>
<feature type="region of interest" description="Disordered" evidence="1">
    <location>
        <begin position="199"/>
        <end position="267"/>
    </location>
</feature>
<feature type="chain" id="PRO_5032660546" evidence="3">
    <location>
        <begin position="21"/>
        <end position="543"/>
    </location>
</feature>
<evidence type="ECO:0000313" key="4">
    <source>
        <dbReference type="EMBL" id="OXG23098.1"/>
    </source>
</evidence>
<keyword evidence="2" id="KW-0472">Membrane</keyword>
<reference evidence="4 5" key="1">
    <citation type="submission" date="2017-06" db="EMBL/GenBank/DDBJ databases">
        <title>Global population genomics of the pathogenic fungus Cryptococcus neoformans var. grubii.</title>
        <authorList>
            <person name="Cuomo C."/>
            <person name="Litvintseva A."/>
            <person name="Chen Y."/>
            <person name="Young S."/>
            <person name="Zeng Q."/>
            <person name="Chapman S."/>
            <person name="Gujja S."/>
            <person name="Saif S."/>
            <person name="Birren B."/>
        </authorList>
    </citation>
    <scope>NUCLEOTIDE SEQUENCE [LARGE SCALE GENOMIC DNA]</scope>
    <source>
        <strain evidence="4 5">Tu259-1</strain>
    </source>
</reference>
<feature type="transmembrane region" description="Helical" evidence="2">
    <location>
        <begin position="66"/>
        <end position="88"/>
    </location>
</feature>
<feature type="compositionally biased region" description="Basic residues" evidence="1">
    <location>
        <begin position="234"/>
        <end position="243"/>
    </location>
</feature>
<protein>
    <submittedName>
        <fullName evidence="4">Uncharacterized protein</fullName>
    </submittedName>
</protein>
<feature type="compositionally biased region" description="Low complexity" evidence="1">
    <location>
        <begin position="215"/>
        <end position="233"/>
    </location>
</feature>
<keyword evidence="3" id="KW-0732">Signal</keyword>
<organism evidence="4 5">
    <name type="scientific">Cryptococcus neoformans Tu259-1</name>
    <dbReference type="NCBI Taxonomy" id="1230072"/>
    <lineage>
        <taxon>Eukaryota</taxon>
        <taxon>Fungi</taxon>
        <taxon>Dikarya</taxon>
        <taxon>Basidiomycota</taxon>
        <taxon>Agaricomycotina</taxon>
        <taxon>Tremellomycetes</taxon>
        <taxon>Tremellales</taxon>
        <taxon>Cryptococcaceae</taxon>
        <taxon>Cryptococcus</taxon>
        <taxon>Cryptococcus neoformans species complex</taxon>
    </lineage>
</organism>
<dbReference type="AlphaFoldDB" id="A0A854QLA7"/>
<feature type="compositionally biased region" description="Basic and acidic residues" evidence="1">
    <location>
        <begin position="309"/>
        <end position="332"/>
    </location>
</feature>